<organism evidence="2 3">
    <name type="scientific">Microlunatus parietis</name>
    <dbReference type="NCBI Taxonomy" id="682979"/>
    <lineage>
        <taxon>Bacteria</taxon>
        <taxon>Bacillati</taxon>
        <taxon>Actinomycetota</taxon>
        <taxon>Actinomycetes</taxon>
        <taxon>Propionibacteriales</taxon>
        <taxon>Propionibacteriaceae</taxon>
        <taxon>Microlunatus</taxon>
    </lineage>
</organism>
<protein>
    <submittedName>
        <fullName evidence="2">Uncharacterized protein</fullName>
    </submittedName>
</protein>
<sequence>MIMVNRRDRGVGAVAVGGFATAAVIILARWLRTRTGQRRYREFVARMDEAAALAQQQALEAAHLIKDKAGDLADAIRDAGEHPHHHGVRTG</sequence>
<dbReference type="AlphaFoldDB" id="A0A7Y9IA98"/>
<keyword evidence="1" id="KW-0812">Transmembrane</keyword>
<evidence type="ECO:0000256" key="1">
    <source>
        <dbReference type="SAM" id="Phobius"/>
    </source>
</evidence>
<gene>
    <name evidence="2" type="ORF">BKA15_004252</name>
</gene>
<keyword evidence="1" id="KW-1133">Transmembrane helix</keyword>
<proteinExistence type="predicted"/>
<evidence type="ECO:0000313" key="2">
    <source>
        <dbReference type="EMBL" id="NYE72923.1"/>
    </source>
</evidence>
<keyword evidence="1" id="KW-0472">Membrane</keyword>
<name>A0A7Y9IA98_9ACTN</name>
<feature type="transmembrane region" description="Helical" evidence="1">
    <location>
        <begin position="12"/>
        <end position="31"/>
    </location>
</feature>
<reference evidence="2 3" key="1">
    <citation type="submission" date="2020-07" db="EMBL/GenBank/DDBJ databases">
        <title>Sequencing the genomes of 1000 actinobacteria strains.</title>
        <authorList>
            <person name="Klenk H.-P."/>
        </authorList>
    </citation>
    <scope>NUCLEOTIDE SEQUENCE [LARGE SCALE GENOMIC DNA]</scope>
    <source>
        <strain evidence="2 3">DSM 22083</strain>
    </source>
</reference>
<accession>A0A7Y9IA98</accession>
<keyword evidence="3" id="KW-1185">Reference proteome</keyword>
<dbReference type="Proteomes" id="UP000569914">
    <property type="component" value="Unassembled WGS sequence"/>
</dbReference>
<comment type="caution">
    <text evidence="2">The sequence shown here is derived from an EMBL/GenBank/DDBJ whole genome shotgun (WGS) entry which is preliminary data.</text>
</comment>
<evidence type="ECO:0000313" key="3">
    <source>
        <dbReference type="Proteomes" id="UP000569914"/>
    </source>
</evidence>
<dbReference type="EMBL" id="JACCBU010000001">
    <property type="protein sequence ID" value="NYE72923.1"/>
    <property type="molecule type" value="Genomic_DNA"/>
</dbReference>